<name>A0A1D2MDL1_ORCCI</name>
<sequence length="230" mass="23959">MSYPSQPQSTPSQSGVYSPAGPPTVAQPYSPQFGSSFAPNPTFTGPQAGVYPAMITPGQRSAVVKGSAFACLPFIIPFIAAVTVAVLGLTGNLDQSHPLTIFLILAGCFIAAVILSCGITCFVRARLVQAVNQQQQQQQPLEQFQDAMGDPFQPQPTPSQPGVYSPAVPVSTAQPYGQQYGAGAGFAQTPGFTPNRAPAVSQGERRTLIAGMSVGIVMIIVCVCLCVLVL</sequence>
<evidence type="ECO:0000313" key="3">
    <source>
        <dbReference type="EMBL" id="ODM91065.1"/>
    </source>
</evidence>
<keyword evidence="2" id="KW-0812">Transmembrane</keyword>
<organism evidence="3 4">
    <name type="scientific">Orchesella cincta</name>
    <name type="common">Springtail</name>
    <name type="synonym">Podura cincta</name>
    <dbReference type="NCBI Taxonomy" id="48709"/>
    <lineage>
        <taxon>Eukaryota</taxon>
        <taxon>Metazoa</taxon>
        <taxon>Ecdysozoa</taxon>
        <taxon>Arthropoda</taxon>
        <taxon>Hexapoda</taxon>
        <taxon>Collembola</taxon>
        <taxon>Entomobryomorpha</taxon>
        <taxon>Entomobryoidea</taxon>
        <taxon>Orchesellidae</taxon>
        <taxon>Orchesellinae</taxon>
        <taxon>Orchesella</taxon>
    </lineage>
</organism>
<keyword evidence="4" id="KW-1185">Reference proteome</keyword>
<keyword evidence="2" id="KW-1133">Transmembrane helix</keyword>
<dbReference type="Proteomes" id="UP000094527">
    <property type="component" value="Unassembled WGS sequence"/>
</dbReference>
<feature type="transmembrane region" description="Helical" evidence="2">
    <location>
        <begin position="208"/>
        <end position="229"/>
    </location>
</feature>
<gene>
    <name evidence="3" type="ORF">Ocin01_15615</name>
</gene>
<protein>
    <submittedName>
        <fullName evidence="3">Uncharacterized protein</fullName>
    </submittedName>
</protein>
<comment type="caution">
    <text evidence="3">The sequence shown here is derived from an EMBL/GenBank/DDBJ whole genome shotgun (WGS) entry which is preliminary data.</text>
</comment>
<feature type="transmembrane region" description="Helical" evidence="2">
    <location>
        <begin position="101"/>
        <end position="123"/>
    </location>
</feature>
<feature type="compositionally biased region" description="Low complexity" evidence="1">
    <location>
        <begin position="1"/>
        <end position="14"/>
    </location>
</feature>
<accession>A0A1D2MDL1</accession>
<evidence type="ECO:0000256" key="1">
    <source>
        <dbReference type="SAM" id="MobiDB-lite"/>
    </source>
</evidence>
<proteinExistence type="predicted"/>
<feature type="transmembrane region" description="Helical" evidence="2">
    <location>
        <begin position="68"/>
        <end position="89"/>
    </location>
</feature>
<evidence type="ECO:0000256" key="2">
    <source>
        <dbReference type="SAM" id="Phobius"/>
    </source>
</evidence>
<feature type="region of interest" description="Disordered" evidence="1">
    <location>
        <begin position="1"/>
        <end position="30"/>
    </location>
</feature>
<keyword evidence="2" id="KW-0472">Membrane</keyword>
<dbReference type="AlphaFoldDB" id="A0A1D2MDL1"/>
<evidence type="ECO:0000313" key="4">
    <source>
        <dbReference type="Proteomes" id="UP000094527"/>
    </source>
</evidence>
<feature type="region of interest" description="Disordered" evidence="1">
    <location>
        <begin position="146"/>
        <end position="165"/>
    </location>
</feature>
<dbReference type="EMBL" id="LJIJ01001685">
    <property type="protein sequence ID" value="ODM91065.1"/>
    <property type="molecule type" value="Genomic_DNA"/>
</dbReference>
<reference evidence="3 4" key="1">
    <citation type="journal article" date="2016" name="Genome Biol. Evol.">
        <title>Gene Family Evolution Reflects Adaptation to Soil Environmental Stressors in the Genome of the Collembolan Orchesella cincta.</title>
        <authorList>
            <person name="Faddeeva-Vakhrusheva A."/>
            <person name="Derks M.F."/>
            <person name="Anvar S.Y."/>
            <person name="Agamennone V."/>
            <person name="Suring W."/>
            <person name="Smit S."/>
            <person name="van Straalen N.M."/>
            <person name="Roelofs D."/>
        </authorList>
    </citation>
    <scope>NUCLEOTIDE SEQUENCE [LARGE SCALE GENOMIC DNA]</scope>
    <source>
        <tissue evidence="3">Mixed pool</tissue>
    </source>
</reference>